<gene>
    <name evidence="4" type="ORF">CAZ10_17645</name>
    <name evidence="2" type="ORF">GNQ48_05385</name>
    <name evidence="3" type="ORF">GUL26_01210</name>
</gene>
<reference evidence="3" key="3">
    <citation type="submission" date="2020-01" db="EMBL/GenBank/DDBJ databases">
        <title>Bacteria Cultured from War Wounds Associated with the Conflict in Eastern Ukraine.</title>
        <authorList>
            <person name="Snesrud E."/>
            <person name="Galac M.R."/>
            <person name="Mc Gann P."/>
            <person name="Valentine K."/>
            <person name="Viacheslav K."/>
        </authorList>
    </citation>
    <scope>NUCLEOTIDE SEQUENCE</scope>
    <source>
        <strain evidence="3">VNMU148</strain>
    </source>
</reference>
<keyword evidence="1" id="KW-0732">Signal</keyword>
<evidence type="ECO:0000256" key="1">
    <source>
        <dbReference type="SAM" id="SignalP"/>
    </source>
</evidence>
<dbReference type="EMBL" id="WOAD01000003">
    <property type="protein sequence ID" value="MUI34431.1"/>
    <property type="molecule type" value="Genomic_DNA"/>
</dbReference>
<proteinExistence type="predicted"/>
<evidence type="ECO:0000313" key="4">
    <source>
        <dbReference type="EMBL" id="OTI60903.1"/>
    </source>
</evidence>
<comment type="caution">
    <text evidence="4">The sequence shown here is derived from an EMBL/GenBank/DDBJ whole genome shotgun (WGS) entry which is preliminary data.</text>
</comment>
<dbReference type="InterPro" id="IPR036182">
    <property type="entry name" value="PCuAC_sf"/>
</dbReference>
<dbReference type="PANTHER" id="PTHR36302:SF1">
    <property type="entry name" value="COPPER CHAPERONE PCU(A)C"/>
    <property type="match status" value="1"/>
</dbReference>
<evidence type="ECO:0000313" key="5">
    <source>
        <dbReference type="Proteomes" id="UP000194857"/>
    </source>
</evidence>
<dbReference type="EMBL" id="NFFZ01000008">
    <property type="protein sequence ID" value="OTI60903.1"/>
    <property type="molecule type" value="Genomic_DNA"/>
</dbReference>
<protein>
    <submittedName>
        <fullName evidence="2">Copper chaperone PCu(A)C</fullName>
    </submittedName>
    <submittedName>
        <fullName evidence="4">Copper resistance protein CopZ</fullName>
    </submittedName>
</protein>
<dbReference type="RefSeq" id="WP_003109794.1">
    <property type="nucleotide sequence ID" value="NZ_AP014651.1"/>
</dbReference>
<feature type="chain" id="PRO_5015035269" evidence="1">
    <location>
        <begin position="21"/>
        <end position="158"/>
    </location>
</feature>
<dbReference type="Gene3D" id="2.60.40.1890">
    <property type="entry name" value="PCu(A)C copper chaperone"/>
    <property type="match status" value="1"/>
</dbReference>
<evidence type="ECO:0000313" key="3">
    <source>
        <dbReference type="EMBL" id="MZZ10855.1"/>
    </source>
</evidence>
<dbReference type="EMBL" id="WXZT01000001">
    <property type="protein sequence ID" value="MZZ10855.1"/>
    <property type="molecule type" value="Genomic_DNA"/>
</dbReference>
<dbReference type="InterPro" id="IPR007410">
    <property type="entry name" value="LpqE-like"/>
</dbReference>
<dbReference type="Proteomes" id="UP000644192">
    <property type="component" value="Unassembled WGS sequence"/>
</dbReference>
<feature type="signal peptide" evidence="1">
    <location>
        <begin position="1"/>
        <end position="20"/>
    </location>
</feature>
<name>A0A0C6ENF7_PSEAI</name>
<evidence type="ECO:0000313" key="6">
    <source>
        <dbReference type="Proteomes" id="UP000433532"/>
    </source>
</evidence>
<organism evidence="4 5">
    <name type="scientific">Pseudomonas aeruginosa</name>
    <dbReference type="NCBI Taxonomy" id="287"/>
    <lineage>
        <taxon>Bacteria</taxon>
        <taxon>Pseudomonadati</taxon>
        <taxon>Pseudomonadota</taxon>
        <taxon>Gammaproteobacteria</taxon>
        <taxon>Pseudomonadales</taxon>
        <taxon>Pseudomonadaceae</taxon>
        <taxon>Pseudomonas</taxon>
    </lineage>
</organism>
<accession>A0A0C6ENF7</accession>
<dbReference type="Proteomes" id="UP000194857">
    <property type="component" value="Unassembled WGS sequence"/>
</dbReference>
<dbReference type="AlphaFoldDB" id="A0A0C6ENF7"/>
<dbReference type="PANTHER" id="PTHR36302">
    <property type="entry name" value="BLR7088 PROTEIN"/>
    <property type="match status" value="1"/>
</dbReference>
<evidence type="ECO:0000313" key="2">
    <source>
        <dbReference type="EMBL" id="MUI34431.1"/>
    </source>
</evidence>
<dbReference type="SUPFAM" id="SSF110087">
    <property type="entry name" value="DR1885-like metal-binding protein"/>
    <property type="match status" value="1"/>
</dbReference>
<dbReference type="Pfam" id="PF04314">
    <property type="entry name" value="PCuAC"/>
    <property type="match status" value="1"/>
</dbReference>
<dbReference type="InterPro" id="IPR058248">
    <property type="entry name" value="Lxx211020-like"/>
</dbReference>
<reference evidence="4 5" key="1">
    <citation type="submission" date="2017-05" db="EMBL/GenBank/DDBJ databases">
        <authorList>
            <person name="Song R."/>
            <person name="Chenine A.L."/>
            <person name="Ruprecht R.M."/>
        </authorList>
    </citation>
    <scope>NUCLEOTIDE SEQUENCE [LARGE SCALE GENOMIC DNA]</scope>
    <source>
        <strain evidence="4 5">S567_C10_BS</strain>
    </source>
</reference>
<reference evidence="2 6" key="2">
    <citation type="submission" date="2019-11" db="EMBL/GenBank/DDBJ databases">
        <title>Genomes of ocular Pseudomonas aeruginosa isolates.</title>
        <authorList>
            <person name="Khan M."/>
            <person name="Rice S.A."/>
            <person name="Willcox M.D.P."/>
            <person name="Stapleton F."/>
        </authorList>
    </citation>
    <scope>NUCLEOTIDE SEQUENCE [LARGE SCALE GENOMIC DNA]</scope>
    <source>
        <strain evidence="2 6">PA221</strain>
    </source>
</reference>
<dbReference type="Proteomes" id="UP000433532">
    <property type="component" value="Unassembled WGS sequence"/>
</dbReference>
<sequence length="158" mass="16973">MRTSFFAAAALLAVSAFAQAHEYSAGQLHIEHPWALALPPTSPNGAAYFVVQNHGKENDTLLGADTPRAASAEVHEHVHKNGMMSMQKVDSVDVAPGKDLRFAPGGYHLMLMGLKQPLVAGERFPLTLHFRKAGDVPVEIVVESKAPAEQGGHEQHGH</sequence>